<dbReference type="GO" id="GO:0008270">
    <property type="term" value="F:zinc ion binding"/>
    <property type="evidence" value="ECO:0007669"/>
    <property type="project" value="TreeGrafter"/>
</dbReference>
<dbReference type="EMBL" id="FOZL01000001">
    <property type="protein sequence ID" value="SFS17401.1"/>
    <property type="molecule type" value="Genomic_DNA"/>
</dbReference>
<gene>
    <name evidence="5" type="ORF">SAMN05421771_3143</name>
</gene>
<evidence type="ECO:0000313" key="5">
    <source>
        <dbReference type="EMBL" id="SFS17401.1"/>
    </source>
</evidence>
<keyword evidence="2" id="KW-0012">Acyltransferase</keyword>
<dbReference type="InterPro" id="IPR007484">
    <property type="entry name" value="Peptidase_M28"/>
</dbReference>
<dbReference type="RefSeq" id="WP_089840407.1">
    <property type="nucleotide sequence ID" value="NZ_FOZL01000001.1"/>
</dbReference>
<dbReference type="SUPFAM" id="SSF53187">
    <property type="entry name" value="Zn-dependent exopeptidases"/>
    <property type="match status" value="1"/>
</dbReference>
<accession>A0A1I6MP46</accession>
<evidence type="ECO:0000256" key="2">
    <source>
        <dbReference type="ARBA" id="ARBA00023315"/>
    </source>
</evidence>
<organism evidence="5 6">
    <name type="scientific">Granulicella pectinivorans</name>
    <dbReference type="NCBI Taxonomy" id="474950"/>
    <lineage>
        <taxon>Bacteria</taxon>
        <taxon>Pseudomonadati</taxon>
        <taxon>Acidobacteriota</taxon>
        <taxon>Terriglobia</taxon>
        <taxon>Terriglobales</taxon>
        <taxon>Acidobacteriaceae</taxon>
        <taxon>Granulicella</taxon>
    </lineage>
</organism>
<dbReference type="PANTHER" id="PTHR12283:SF6">
    <property type="entry name" value="GLUTAMINYL-PEPTIDE CYCLOTRANSFERASE-RELATED"/>
    <property type="match status" value="1"/>
</dbReference>
<evidence type="ECO:0000256" key="1">
    <source>
        <dbReference type="ARBA" id="ARBA00022679"/>
    </source>
</evidence>
<protein>
    <submittedName>
        <fullName evidence="5">Peptidase family M28</fullName>
    </submittedName>
</protein>
<keyword evidence="3" id="KW-0732">Signal</keyword>
<dbReference type="OrthoDB" id="9778250at2"/>
<evidence type="ECO:0000313" key="6">
    <source>
        <dbReference type="Proteomes" id="UP000199024"/>
    </source>
</evidence>
<keyword evidence="1" id="KW-0808">Transferase</keyword>
<proteinExistence type="predicted"/>
<dbReference type="InterPro" id="IPR040234">
    <property type="entry name" value="QC/QCL"/>
</dbReference>
<feature type="chain" id="PRO_5011625023" evidence="3">
    <location>
        <begin position="20"/>
        <end position="306"/>
    </location>
</feature>
<dbReference type="AlphaFoldDB" id="A0A1I6MP46"/>
<keyword evidence="6" id="KW-1185">Reference proteome</keyword>
<dbReference type="GO" id="GO:0016603">
    <property type="term" value="F:glutaminyl-peptide cyclotransferase activity"/>
    <property type="evidence" value="ECO:0007669"/>
    <property type="project" value="TreeGrafter"/>
</dbReference>
<feature type="signal peptide" evidence="3">
    <location>
        <begin position="1"/>
        <end position="19"/>
    </location>
</feature>
<sequence>MKSLLKLSLLLLVCLPSFAQKPGAVSGAAVYATTRQLLAVAPKRFNGSPGHAKAEQFIQDHFAPEKAKGNFEQDSFTARTPAGMQSMNNYIVKFPGKKDGIIVLGTHYETNWPLRDINFVGANDGAATTALLIGIGQYLRAHPPEGYSVWLAFFDGEEAVQSWTNSDSLYGSRHLAAKWSQNGTIGKIKAFVLADMCGDRDLNIDHDANSTPWLEDLLATAAKNTGHASSVFKNQTEVEDDHLPFKQRGVPVLDIIDLDYGPPTKEHPEGGFHHTELDSIDKVSAHSLQISADLFLEVIRLVNAKG</sequence>
<evidence type="ECO:0000256" key="3">
    <source>
        <dbReference type="SAM" id="SignalP"/>
    </source>
</evidence>
<dbReference type="Pfam" id="PF04389">
    <property type="entry name" value="Peptidase_M28"/>
    <property type="match status" value="1"/>
</dbReference>
<evidence type="ECO:0000259" key="4">
    <source>
        <dbReference type="Pfam" id="PF04389"/>
    </source>
</evidence>
<dbReference type="Gene3D" id="3.40.630.10">
    <property type="entry name" value="Zn peptidases"/>
    <property type="match status" value="1"/>
</dbReference>
<reference evidence="5 6" key="1">
    <citation type="submission" date="2016-10" db="EMBL/GenBank/DDBJ databases">
        <authorList>
            <person name="de Groot N.N."/>
        </authorList>
    </citation>
    <scope>NUCLEOTIDE SEQUENCE [LARGE SCALE GENOMIC DNA]</scope>
    <source>
        <strain evidence="5 6">DSM 21001</strain>
    </source>
</reference>
<dbReference type="STRING" id="474950.SAMN05421771_3143"/>
<name>A0A1I6MP46_9BACT</name>
<feature type="domain" description="Peptidase M28" evidence="4">
    <location>
        <begin position="89"/>
        <end position="298"/>
    </location>
</feature>
<dbReference type="PANTHER" id="PTHR12283">
    <property type="entry name" value="GLUTAMINYL-PEPTIDE CYCLOTRANSFERASE"/>
    <property type="match status" value="1"/>
</dbReference>
<dbReference type="Proteomes" id="UP000199024">
    <property type="component" value="Unassembled WGS sequence"/>
</dbReference>